<dbReference type="Gene3D" id="3.30.360.20">
    <property type="entry name" value="RNA 3'-terminal phosphate cyclase, insert domain"/>
    <property type="match status" value="1"/>
</dbReference>
<proteinExistence type="predicted"/>
<feature type="domain" description="RNA 3'-terminal phosphate cyclase" evidence="1">
    <location>
        <begin position="11"/>
        <end position="333"/>
    </location>
</feature>
<evidence type="ECO:0000313" key="3">
    <source>
        <dbReference type="Proteomes" id="UP000557566"/>
    </source>
</evidence>
<dbReference type="Gene3D" id="3.65.10.20">
    <property type="entry name" value="RNA 3'-terminal phosphate cyclase domain"/>
    <property type="match status" value="1"/>
</dbReference>
<dbReference type="OrthoDB" id="25029at2759"/>
<dbReference type="InterPro" id="IPR000228">
    <property type="entry name" value="RNA3'_term_phos_cyc"/>
</dbReference>
<accession>A0A8H4PR73</accession>
<evidence type="ECO:0000259" key="1">
    <source>
        <dbReference type="Pfam" id="PF01137"/>
    </source>
</evidence>
<dbReference type="SUPFAM" id="SSF55205">
    <property type="entry name" value="EPT/RTPC-like"/>
    <property type="match status" value="1"/>
</dbReference>
<keyword evidence="3" id="KW-1185">Reference proteome</keyword>
<organism evidence="2 3">
    <name type="scientific">Ophiocordyceps sinensis</name>
    <dbReference type="NCBI Taxonomy" id="72228"/>
    <lineage>
        <taxon>Eukaryota</taxon>
        <taxon>Fungi</taxon>
        <taxon>Dikarya</taxon>
        <taxon>Ascomycota</taxon>
        <taxon>Pezizomycotina</taxon>
        <taxon>Sordariomycetes</taxon>
        <taxon>Hypocreomycetidae</taxon>
        <taxon>Hypocreales</taxon>
        <taxon>Ophiocordycipitaceae</taxon>
        <taxon>Ophiocordyceps</taxon>
    </lineage>
</organism>
<reference evidence="2 3" key="1">
    <citation type="journal article" date="2020" name="Genome Biol. Evol.">
        <title>A new high-quality draft genome assembly of the Chinese cordyceps Ophiocordyceps sinensis.</title>
        <authorList>
            <person name="Shu R."/>
            <person name="Zhang J."/>
            <person name="Meng Q."/>
            <person name="Zhang H."/>
            <person name="Zhou G."/>
            <person name="Li M."/>
            <person name="Wu P."/>
            <person name="Zhao Y."/>
            <person name="Chen C."/>
            <person name="Qin Q."/>
        </authorList>
    </citation>
    <scope>NUCLEOTIDE SEQUENCE [LARGE SCALE GENOMIC DNA]</scope>
    <source>
        <strain evidence="2 3">IOZ07</strain>
    </source>
</reference>
<dbReference type="PANTHER" id="PTHR11096:SF0">
    <property type="entry name" value="RNA 3'-TERMINAL PHOSPHATE CYCLASE"/>
    <property type="match status" value="1"/>
</dbReference>
<dbReference type="InterPro" id="IPR036553">
    <property type="entry name" value="RPTC_insert"/>
</dbReference>
<dbReference type="Pfam" id="PF01137">
    <property type="entry name" value="RTC"/>
    <property type="match status" value="1"/>
</dbReference>
<dbReference type="AlphaFoldDB" id="A0A8H4PR73"/>
<gene>
    <name evidence="2" type="ORF">G6O67_005319</name>
</gene>
<dbReference type="PANTHER" id="PTHR11096">
    <property type="entry name" value="RNA 3' TERMINAL PHOSPHATE CYCLASE"/>
    <property type="match status" value="1"/>
</dbReference>
<protein>
    <recommendedName>
        <fullName evidence="1">RNA 3'-terminal phosphate cyclase domain-containing protein</fullName>
    </recommendedName>
</protein>
<evidence type="ECO:0000313" key="2">
    <source>
        <dbReference type="EMBL" id="KAF4509005.1"/>
    </source>
</evidence>
<dbReference type="Proteomes" id="UP000557566">
    <property type="component" value="Unassembled WGS sequence"/>
</dbReference>
<sequence length="409" mass="44475">MKPIKLNGRTGEGGGQLVRVAVGLAALTMQPVIITNIRGNRPGPRGGGLKSQHVASISWLAEVTGAEVQGLSIGSKTLTFVPRRPPSDLAGRSFSISPESSAASSLLVIQAILPYVLFASNDKGEPVELCISGGTNVAWSPSFEYFDQVLMPTLEERFGITVERQLEKRGWCLGPQSSGRLRLKVHPVPKGQMLQFRPPQEYTFPSSYKVKSIDVSIVTPQSSHEGLRAELSRCLGLHFADADVCFKLSEDSGDNMRWSILLVARSEAGIRWARDLVRSMPRKTKRQDAFIAKISRTLCGELVEEVGLRGTVDDKLQDQLVSFQALADGLSSFPRDNGPTQSACGSSLAEAVESLGVSERSMKRDKTHGPFGHGSKHARTIRWVISELLPRAEFYSQGDSVRGVGFSIS</sequence>
<dbReference type="EMBL" id="JAAVMX010000005">
    <property type="protein sequence ID" value="KAF4509005.1"/>
    <property type="molecule type" value="Genomic_DNA"/>
</dbReference>
<name>A0A8H4PR73_9HYPO</name>
<dbReference type="InterPro" id="IPR013792">
    <property type="entry name" value="RNA3'P_cycl/enolpyr_Trfase_a/b"/>
</dbReference>
<comment type="caution">
    <text evidence="2">The sequence shown here is derived from an EMBL/GenBank/DDBJ whole genome shotgun (WGS) entry which is preliminary data.</text>
</comment>
<dbReference type="InterPro" id="IPR023797">
    <property type="entry name" value="RNA3'_phos_cyclase_dom"/>
</dbReference>
<dbReference type="GO" id="GO:0006396">
    <property type="term" value="P:RNA processing"/>
    <property type="evidence" value="ECO:0007669"/>
    <property type="project" value="InterPro"/>
</dbReference>
<dbReference type="InterPro" id="IPR037136">
    <property type="entry name" value="RNA3'_phos_cyclase_dom_sf"/>
</dbReference>
<dbReference type="GO" id="GO:0005634">
    <property type="term" value="C:nucleus"/>
    <property type="evidence" value="ECO:0007669"/>
    <property type="project" value="TreeGrafter"/>
</dbReference>
<dbReference type="GO" id="GO:0003963">
    <property type="term" value="F:RNA-3'-phosphate cyclase activity"/>
    <property type="evidence" value="ECO:0007669"/>
    <property type="project" value="TreeGrafter"/>
</dbReference>